<proteinExistence type="inferred from homology"/>
<comment type="caution">
    <text evidence="10">Lacks conserved residue(s) required for the propagation of feature annotation.</text>
</comment>
<evidence type="ECO:0000256" key="2">
    <source>
        <dbReference type="ARBA" id="ARBA00022490"/>
    </source>
</evidence>
<evidence type="ECO:0000256" key="5">
    <source>
        <dbReference type="ARBA" id="ARBA00022741"/>
    </source>
</evidence>
<dbReference type="HAMAP" id="MF_00379">
    <property type="entry name" value="GTPase_MnmE"/>
    <property type="match status" value="1"/>
</dbReference>
<sequence length="461" mass="49404">MISAGLSKLDNDTIVAIATAPGRGGVGIIRLSGKDAKAIGERISGRSLKPRYAHFCQFSDHSKNIIDSGIALYFPGPNSFTGEDVVELQGHGGPVVLDLLVKAACAVGARPARAGEFSERAFLNDKIDLAQAEAIADLINSTTEQAARSASRSLQGAFSKEVDELVNAITRLRVYVEAAIDFPEEEIDFLADGKVAQELDALEQRLQSVLQQARHGSLLQEGMKLVIAGKPNAGKSSLLNALSGQDRAIVTAIEGTTRDVLHEHIQLDGMPLHIVDTAGLRDSSDEVEQEGIRRAWNEIATADRILLVVDSTSADVKLSIEQLWPEKEERLGPDTPVTVIHNKIDISGRKPGLHAQGNDVRVALSARSGAGMDALREHLKECMGYQVANENTFSARRRHITALQQAAEYLAAGQAQLLDAGAGELLAEDLRQCHNTLGTITGALSSDELLGEIFSSFCIGK</sequence>
<feature type="binding site" evidence="10">
    <location>
        <position position="256"/>
    </location>
    <ligand>
        <name>K(+)</name>
        <dbReference type="ChEBI" id="CHEBI:29103"/>
    </ligand>
</feature>
<dbReference type="GO" id="GO:0030488">
    <property type="term" value="P:tRNA methylation"/>
    <property type="evidence" value="ECO:0007669"/>
    <property type="project" value="TreeGrafter"/>
</dbReference>
<organism evidence="13 14">
    <name type="scientific">Sediminihaliea albiluteola</name>
    <dbReference type="NCBI Taxonomy" id="2758564"/>
    <lineage>
        <taxon>Bacteria</taxon>
        <taxon>Pseudomonadati</taxon>
        <taxon>Pseudomonadota</taxon>
        <taxon>Gammaproteobacteria</taxon>
        <taxon>Cellvibrionales</taxon>
        <taxon>Halieaceae</taxon>
        <taxon>Sediminihaliea</taxon>
    </lineage>
</organism>
<dbReference type="GO" id="GO:0005525">
    <property type="term" value="F:GTP binding"/>
    <property type="evidence" value="ECO:0007669"/>
    <property type="project" value="UniProtKB-UniRule"/>
</dbReference>
<evidence type="ECO:0000256" key="7">
    <source>
        <dbReference type="ARBA" id="ARBA00022842"/>
    </source>
</evidence>
<feature type="binding site" evidence="10">
    <location>
        <begin position="232"/>
        <end position="237"/>
    </location>
    <ligand>
        <name>GTP</name>
        <dbReference type="ChEBI" id="CHEBI:37565"/>
    </ligand>
</feature>
<reference evidence="13 14" key="1">
    <citation type="submission" date="2020-07" db="EMBL/GenBank/DDBJ databases">
        <title>Halieaceae bacterium, F7430, whole genome shotgun sequencing project.</title>
        <authorList>
            <person name="Jiang S."/>
            <person name="Liu Z.W."/>
            <person name="Du Z.J."/>
        </authorList>
    </citation>
    <scope>NUCLEOTIDE SEQUENCE [LARGE SCALE GENOMIC DNA]</scope>
    <source>
        <strain evidence="13 14">F7430</strain>
    </source>
</reference>
<feature type="binding site" evidence="10">
    <location>
        <position position="126"/>
    </location>
    <ligand>
        <name>(6S)-5-formyl-5,6,7,8-tetrahydrofolate</name>
        <dbReference type="ChEBI" id="CHEBI:57457"/>
    </ligand>
</feature>
<dbReference type="EMBL" id="JACFXU010000014">
    <property type="protein sequence ID" value="MBA6413658.1"/>
    <property type="molecule type" value="Genomic_DNA"/>
</dbReference>
<keyword evidence="6 10" id="KW-0378">Hydrolase</keyword>
<feature type="binding site" evidence="10">
    <location>
        <position position="236"/>
    </location>
    <ligand>
        <name>Mg(2+)</name>
        <dbReference type="ChEBI" id="CHEBI:18420"/>
    </ligand>
</feature>
<dbReference type="RefSeq" id="WP_182173273.1">
    <property type="nucleotide sequence ID" value="NZ_JACFXU010000014.1"/>
</dbReference>
<dbReference type="InterPro" id="IPR025867">
    <property type="entry name" value="MnmE_helical"/>
</dbReference>
<feature type="binding site" evidence="10">
    <location>
        <position position="87"/>
    </location>
    <ligand>
        <name>(6S)-5-formyl-5,6,7,8-tetrahydrofolate</name>
        <dbReference type="ChEBI" id="CHEBI:57457"/>
    </ligand>
</feature>
<keyword evidence="5 10" id="KW-0547">Nucleotide-binding</keyword>
<name>A0A7W2YKS5_9GAMM</name>
<feature type="binding site" evidence="10">
    <location>
        <position position="232"/>
    </location>
    <ligand>
        <name>K(+)</name>
        <dbReference type="ChEBI" id="CHEBI:29103"/>
    </ligand>
</feature>
<evidence type="ECO:0000256" key="1">
    <source>
        <dbReference type="ARBA" id="ARBA00011043"/>
    </source>
</evidence>
<keyword evidence="8 10" id="KW-0630">Potassium</keyword>
<evidence type="ECO:0000313" key="13">
    <source>
        <dbReference type="EMBL" id="MBA6413658.1"/>
    </source>
</evidence>
<comment type="caution">
    <text evidence="13">The sequence shown here is derived from an EMBL/GenBank/DDBJ whole genome shotgun (WGS) entry which is preliminary data.</text>
</comment>
<dbReference type="GO" id="GO:0003924">
    <property type="term" value="F:GTPase activity"/>
    <property type="evidence" value="ECO:0007669"/>
    <property type="project" value="UniProtKB-UniRule"/>
</dbReference>
<keyword evidence="9 10" id="KW-0342">GTP-binding</keyword>
<dbReference type="InterPro" id="IPR031168">
    <property type="entry name" value="G_TrmE"/>
</dbReference>
<dbReference type="NCBIfam" id="TIGR00231">
    <property type="entry name" value="small_GTP"/>
    <property type="match status" value="1"/>
</dbReference>
<evidence type="ECO:0000259" key="12">
    <source>
        <dbReference type="PROSITE" id="PS51709"/>
    </source>
</evidence>
<dbReference type="InterPro" id="IPR018948">
    <property type="entry name" value="GTP-bd_TrmE_N"/>
</dbReference>
<feature type="binding site" evidence="10">
    <location>
        <position position="253"/>
    </location>
    <ligand>
        <name>K(+)</name>
        <dbReference type="ChEBI" id="CHEBI:29103"/>
    </ligand>
</feature>
<dbReference type="Proteomes" id="UP000539350">
    <property type="component" value="Unassembled WGS sequence"/>
</dbReference>
<dbReference type="InterPro" id="IPR005225">
    <property type="entry name" value="Small_GTP-bd"/>
</dbReference>
<comment type="function">
    <text evidence="10">Exhibits a very high intrinsic GTPase hydrolysis rate. Involved in the addition of a carboxymethylaminomethyl (cmnm) group at the wobble position (U34) of certain tRNAs, forming tRNA-cmnm(5)s(2)U34.</text>
</comment>
<dbReference type="SUPFAM" id="SSF52540">
    <property type="entry name" value="P-loop containing nucleoside triphosphate hydrolases"/>
    <property type="match status" value="1"/>
</dbReference>
<dbReference type="Pfam" id="PF10396">
    <property type="entry name" value="TrmE_N"/>
    <property type="match status" value="1"/>
</dbReference>
<dbReference type="NCBIfam" id="NF003661">
    <property type="entry name" value="PRK05291.1-3"/>
    <property type="match status" value="1"/>
</dbReference>
<dbReference type="GO" id="GO:0005829">
    <property type="term" value="C:cytosol"/>
    <property type="evidence" value="ECO:0007669"/>
    <property type="project" value="TreeGrafter"/>
</dbReference>
<feature type="binding site" evidence="10">
    <location>
        <begin position="276"/>
        <end position="279"/>
    </location>
    <ligand>
        <name>GTP</name>
        <dbReference type="ChEBI" id="CHEBI:37565"/>
    </ligand>
</feature>
<evidence type="ECO:0000256" key="3">
    <source>
        <dbReference type="ARBA" id="ARBA00022694"/>
    </source>
</evidence>
<gene>
    <name evidence="10 13" type="primary">mnmE</name>
    <name evidence="10" type="synonym">trmE</name>
    <name evidence="13" type="ORF">H2508_11100</name>
</gene>
<dbReference type="Gene3D" id="3.40.50.300">
    <property type="entry name" value="P-loop containing nucleotide triphosphate hydrolases"/>
    <property type="match status" value="1"/>
</dbReference>
<evidence type="ECO:0000256" key="10">
    <source>
        <dbReference type="HAMAP-Rule" id="MF_00379"/>
    </source>
</evidence>
<evidence type="ECO:0000313" key="14">
    <source>
        <dbReference type="Proteomes" id="UP000539350"/>
    </source>
</evidence>
<dbReference type="GO" id="GO:0002098">
    <property type="term" value="P:tRNA wobble uridine modification"/>
    <property type="evidence" value="ECO:0007669"/>
    <property type="project" value="TreeGrafter"/>
</dbReference>
<comment type="subunit">
    <text evidence="10">Homodimer. Heterotetramer of two MnmE and two MnmG subunits.</text>
</comment>
<keyword evidence="2 10" id="KW-0963">Cytoplasm</keyword>
<dbReference type="SUPFAM" id="SSF116878">
    <property type="entry name" value="TrmE connector domain"/>
    <property type="match status" value="1"/>
</dbReference>
<feature type="binding site" evidence="10">
    <location>
        <begin position="251"/>
        <end position="257"/>
    </location>
    <ligand>
        <name>GTP</name>
        <dbReference type="ChEBI" id="CHEBI:37565"/>
    </ligand>
</feature>
<protein>
    <recommendedName>
        <fullName evidence="10">tRNA modification GTPase MnmE</fullName>
        <ecNumber evidence="10">3.6.-.-</ecNumber>
    </recommendedName>
</protein>
<keyword evidence="4 10" id="KW-0479">Metal-binding</keyword>
<comment type="similarity">
    <text evidence="1 10 11">Belongs to the TRAFAC class TrmE-Era-EngA-EngB-Septin-like GTPase superfamily. TrmE GTPase family.</text>
</comment>
<dbReference type="Gene3D" id="3.30.1360.120">
    <property type="entry name" value="Probable tRNA modification gtpase trme, domain 1"/>
    <property type="match status" value="1"/>
</dbReference>
<comment type="subcellular location">
    <subcellularLocation>
        <location evidence="10">Cytoplasm</location>
    </subcellularLocation>
</comment>
<dbReference type="InterPro" id="IPR027266">
    <property type="entry name" value="TrmE/GcvT-like"/>
</dbReference>
<feature type="binding site" evidence="10">
    <location>
        <position position="257"/>
    </location>
    <ligand>
        <name>Mg(2+)</name>
        <dbReference type="ChEBI" id="CHEBI:18420"/>
    </ligand>
</feature>
<evidence type="ECO:0000256" key="6">
    <source>
        <dbReference type="ARBA" id="ARBA00022801"/>
    </source>
</evidence>
<dbReference type="PROSITE" id="PS51709">
    <property type="entry name" value="G_TRME"/>
    <property type="match status" value="1"/>
</dbReference>
<keyword evidence="3 10" id="KW-0819">tRNA processing</keyword>
<comment type="cofactor">
    <cofactor evidence="10">
        <name>K(+)</name>
        <dbReference type="ChEBI" id="CHEBI:29103"/>
    </cofactor>
    <text evidence="10">Binds 1 potassium ion per subunit.</text>
</comment>
<dbReference type="InterPro" id="IPR004520">
    <property type="entry name" value="GTPase_MnmE"/>
</dbReference>
<dbReference type="CDD" id="cd14858">
    <property type="entry name" value="TrmE_N"/>
    <property type="match status" value="1"/>
</dbReference>
<dbReference type="InterPro" id="IPR027368">
    <property type="entry name" value="MnmE_dom2"/>
</dbReference>
<dbReference type="PANTHER" id="PTHR42714:SF2">
    <property type="entry name" value="TRNA MODIFICATION GTPASE GTPBP3, MITOCHONDRIAL"/>
    <property type="match status" value="1"/>
</dbReference>
<dbReference type="AlphaFoldDB" id="A0A7W2YKS5"/>
<keyword evidence="7 10" id="KW-0460">Magnesium</keyword>
<feature type="binding site" evidence="10">
    <location>
        <position position="251"/>
    </location>
    <ligand>
        <name>K(+)</name>
        <dbReference type="ChEBI" id="CHEBI:29103"/>
    </ligand>
</feature>
<evidence type="ECO:0000256" key="11">
    <source>
        <dbReference type="RuleBase" id="RU003313"/>
    </source>
</evidence>
<feature type="binding site" evidence="10">
    <location>
        <begin position="365"/>
        <end position="367"/>
    </location>
    <ligand>
        <name>GTP</name>
        <dbReference type="ChEBI" id="CHEBI:37565"/>
    </ligand>
</feature>
<dbReference type="Pfam" id="PF01926">
    <property type="entry name" value="MMR_HSR1"/>
    <property type="match status" value="1"/>
</dbReference>
<evidence type="ECO:0000256" key="4">
    <source>
        <dbReference type="ARBA" id="ARBA00022723"/>
    </source>
</evidence>
<dbReference type="InterPro" id="IPR006073">
    <property type="entry name" value="GTP-bd"/>
</dbReference>
<evidence type="ECO:0000256" key="8">
    <source>
        <dbReference type="ARBA" id="ARBA00022958"/>
    </source>
</evidence>
<feature type="domain" description="TrmE-type G" evidence="12">
    <location>
        <begin position="222"/>
        <end position="384"/>
    </location>
</feature>
<dbReference type="InterPro" id="IPR027417">
    <property type="entry name" value="P-loop_NTPase"/>
</dbReference>
<dbReference type="NCBIfam" id="TIGR00450">
    <property type="entry name" value="mnmE_trmE_thdF"/>
    <property type="match status" value="1"/>
</dbReference>
<dbReference type="FunFam" id="3.30.1360.120:FF:000001">
    <property type="entry name" value="tRNA modification GTPase MnmE"/>
    <property type="match status" value="1"/>
</dbReference>
<evidence type="ECO:0000256" key="9">
    <source>
        <dbReference type="ARBA" id="ARBA00023134"/>
    </source>
</evidence>
<keyword evidence="14" id="KW-1185">Reference proteome</keyword>
<accession>A0A7W2YKS5</accession>
<dbReference type="CDD" id="cd04164">
    <property type="entry name" value="trmE"/>
    <property type="match status" value="1"/>
</dbReference>
<dbReference type="EC" id="3.6.-.-" evidence="10"/>
<feature type="binding site" evidence="10">
    <location>
        <position position="461"/>
    </location>
    <ligand>
        <name>(6S)-5-formyl-5,6,7,8-tetrahydrofolate</name>
        <dbReference type="ChEBI" id="CHEBI:57457"/>
    </ligand>
</feature>
<dbReference type="Pfam" id="PF12631">
    <property type="entry name" value="MnmE_helical"/>
    <property type="match status" value="1"/>
</dbReference>
<feature type="binding site" evidence="10">
    <location>
        <position position="30"/>
    </location>
    <ligand>
        <name>(6S)-5-formyl-5,6,7,8-tetrahydrofolate</name>
        <dbReference type="ChEBI" id="CHEBI:57457"/>
    </ligand>
</feature>
<dbReference type="GO" id="GO:0046872">
    <property type="term" value="F:metal ion binding"/>
    <property type="evidence" value="ECO:0007669"/>
    <property type="project" value="UniProtKB-KW"/>
</dbReference>
<dbReference type="Gene3D" id="1.20.120.430">
    <property type="entry name" value="tRNA modification GTPase MnmE domain 2"/>
    <property type="match status" value="1"/>
</dbReference>
<dbReference type="PANTHER" id="PTHR42714">
    <property type="entry name" value="TRNA MODIFICATION GTPASE GTPBP3"/>
    <property type="match status" value="1"/>
</dbReference>